<gene>
    <name evidence="1" type="ORF">H4S07_002191</name>
</gene>
<sequence length="304" mass="33766">MSTKSEEQILRSRLAVEDRPLKRCLRQLSTICARHSRLSPEEARLSCERVLQEVRWFRHTVQVAVQSQRRCEQEICSYTEQCAELDRGVVESHVEIKRLGDKLEESRNLKRHKVAYDEIAAEANNRPTRERLLKDYNELNGEIEQLRQEEASHEVVVGALRAQYLVVIGELGKLAETSKSALSMQDLGIYLGDADADVAGDADCEKTTAVDPTMGISPTTPRQPEASHDDYSTPTDGDMLNELANVSDSPSAGHLNGAVHSYGGQEEGEDGYDPRADASQQGADIHVDSEEEGECIGEEEGELM</sequence>
<accession>A0ACC1LMC0</accession>
<evidence type="ECO:0000313" key="1">
    <source>
        <dbReference type="EMBL" id="KAJ2811238.1"/>
    </source>
</evidence>
<dbReference type="Proteomes" id="UP001140096">
    <property type="component" value="Unassembled WGS sequence"/>
</dbReference>
<organism evidence="1 2">
    <name type="scientific">Coemansia furcata</name>
    <dbReference type="NCBI Taxonomy" id="417177"/>
    <lineage>
        <taxon>Eukaryota</taxon>
        <taxon>Fungi</taxon>
        <taxon>Fungi incertae sedis</taxon>
        <taxon>Zoopagomycota</taxon>
        <taxon>Kickxellomycotina</taxon>
        <taxon>Kickxellomycetes</taxon>
        <taxon>Kickxellales</taxon>
        <taxon>Kickxellaceae</taxon>
        <taxon>Coemansia</taxon>
    </lineage>
</organism>
<name>A0ACC1LMC0_9FUNG</name>
<keyword evidence="2" id="KW-1185">Reference proteome</keyword>
<protein>
    <submittedName>
        <fullName evidence="1">Uncharacterized protein</fullName>
    </submittedName>
</protein>
<comment type="caution">
    <text evidence="1">The sequence shown here is derived from an EMBL/GenBank/DDBJ whole genome shotgun (WGS) entry which is preliminary data.</text>
</comment>
<evidence type="ECO:0000313" key="2">
    <source>
        <dbReference type="Proteomes" id="UP001140096"/>
    </source>
</evidence>
<proteinExistence type="predicted"/>
<dbReference type="EMBL" id="JANBUP010000497">
    <property type="protein sequence ID" value="KAJ2811238.1"/>
    <property type="molecule type" value="Genomic_DNA"/>
</dbReference>
<reference evidence="1" key="1">
    <citation type="submission" date="2022-07" db="EMBL/GenBank/DDBJ databases">
        <title>Phylogenomic reconstructions and comparative analyses of Kickxellomycotina fungi.</title>
        <authorList>
            <person name="Reynolds N.K."/>
            <person name="Stajich J.E."/>
            <person name="Barry K."/>
            <person name="Grigoriev I.V."/>
            <person name="Crous P."/>
            <person name="Smith M.E."/>
        </authorList>
    </citation>
    <scope>NUCLEOTIDE SEQUENCE</scope>
    <source>
        <strain evidence="1">CBS 102833</strain>
    </source>
</reference>